<dbReference type="EMBL" id="BLAY01000073">
    <property type="protein sequence ID" value="GET39762.1"/>
    <property type="molecule type" value="Genomic_DNA"/>
</dbReference>
<dbReference type="AlphaFoldDB" id="A0AAV3XJU6"/>
<name>A0AAV3XJU6_9CYAN</name>
<keyword evidence="2" id="KW-1185">Reference proteome</keyword>
<protein>
    <submittedName>
        <fullName evidence="1">Uncharacterized protein</fullName>
    </submittedName>
</protein>
<proteinExistence type="predicted"/>
<sequence>MGFFSVNRQGLKISPSLLLEAGFLPYHPPYSLLVGGGKAEFVLFLGLTQTPKFLRKILGLGTKDQGRNKGDDLVARKSWFCQVGISPAANNFTNLVYCSTIKVKLTGLTQRNRVSRFILRQSRSTQIGAGFSNQSVEPRDISRTYALAFRFLRKIVGKGNQRSTVSPLFLFSSCVSPDLVKPAPTRYLMHSG</sequence>
<dbReference type="Proteomes" id="UP001050975">
    <property type="component" value="Unassembled WGS sequence"/>
</dbReference>
<evidence type="ECO:0000313" key="1">
    <source>
        <dbReference type="EMBL" id="GET39762.1"/>
    </source>
</evidence>
<reference evidence="1" key="1">
    <citation type="submission" date="2019-10" db="EMBL/GenBank/DDBJ databases">
        <title>Draft genome sequece of Microseira wollei NIES-4236.</title>
        <authorList>
            <person name="Yamaguchi H."/>
            <person name="Suzuki S."/>
            <person name="Kawachi M."/>
        </authorList>
    </citation>
    <scope>NUCLEOTIDE SEQUENCE</scope>
    <source>
        <strain evidence="1">NIES-4236</strain>
    </source>
</reference>
<organism evidence="1 2">
    <name type="scientific">Microseira wollei NIES-4236</name>
    <dbReference type="NCBI Taxonomy" id="2530354"/>
    <lineage>
        <taxon>Bacteria</taxon>
        <taxon>Bacillati</taxon>
        <taxon>Cyanobacteriota</taxon>
        <taxon>Cyanophyceae</taxon>
        <taxon>Oscillatoriophycideae</taxon>
        <taxon>Aerosakkonematales</taxon>
        <taxon>Aerosakkonemataceae</taxon>
        <taxon>Microseira</taxon>
    </lineage>
</organism>
<accession>A0AAV3XJU6</accession>
<evidence type="ECO:0000313" key="2">
    <source>
        <dbReference type="Proteomes" id="UP001050975"/>
    </source>
</evidence>
<gene>
    <name evidence="1" type="ORF">MiSe_45340</name>
</gene>
<comment type="caution">
    <text evidence="1">The sequence shown here is derived from an EMBL/GenBank/DDBJ whole genome shotgun (WGS) entry which is preliminary data.</text>
</comment>